<dbReference type="GO" id="GO:0032259">
    <property type="term" value="P:methylation"/>
    <property type="evidence" value="ECO:0007669"/>
    <property type="project" value="UniProtKB-KW"/>
</dbReference>
<keyword evidence="2" id="KW-0489">Methyltransferase</keyword>
<dbReference type="InterPro" id="IPR041698">
    <property type="entry name" value="Methyltransf_25"/>
</dbReference>
<keyword evidence="2" id="KW-0808">Transferase</keyword>
<evidence type="ECO:0000313" key="3">
    <source>
        <dbReference type="Proteomes" id="UP000678016"/>
    </source>
</evidence>
<accession>A0ABX8C9W3</accession>
<dbReference type="Pfam" id="PF13649">
    <property type="entry name" value="Methyltransf_25"/>
    <property type="match status" value="1"/>
</dbReference>
<dbReference type="RefSeq" id="WP_212643913.1">
    <property type="nucleotide sequence ID" value="NZ_CP074132.1"/>
</dbReference>
<dbReference type="EMBL" id="CP074132">
    <property type="protein sequence ID" value="QUX31220.1"/>
    <property type="molecule type" value="Genomic_DNA"/>
</dbReference>
<gene>
    <name evidence="2" type="ORF">KGD83_12435</name>
</gene>
<dbReference type="CDD" id="cd02440">
    <property type="entry name" value="AdoMet_MTases"/>
    <property type="match status" value="1"/>
</dbReference>
<keyword evidence="3" id="KW-1185">Reference proteome</keyword>
<organism evidence="2 3">
    <name type="scientific">Nocardiopsis akebiae</name>
    <dbReference type="NCBI Taxonomy" id="2831968"/>
    <lineage>
        <taxon>Bacteria</taxon>
        <taxon>Bacillati</taxon>
        <taxon>Actinomycetota</taxon>
        <taxon>Actinomycetes</taxon>
        <taxon>Streptosporangiales</taxon>
        <taxon>Nocardiopsidaceae</taxon>
        <taxon>Nocardiopsis</taxon>
    </lineage>
</organism>
<protein>
    <submittedName>
        <fullName evidence="2">Class I SAM-dependent methyltransferase</fullName>
    </submittedName>
</protein>
<evidence type="ECO:0000313" key="2">
    <source>
        <dbReference type="EMBL" id="QUX31220.1"/>
    </source>
</evidence>
<evidence type="ECO:0000259" key="1">
    <source>
        <dbReference type="Pfam" id="PF13649"/>
    </source>
</evidence>
<dbReference type="Gene3D" id="3.40.50.150">
    <property type="entry name" value="Vaccinia Virus protein VP39"/>
    <property type="match status" value="1"/>
</dbReference>
<proteinExistence type="predicted"/>
<feature type="domain" description="Methyltransferase" evidence="1">
    <location>
        <begin position="62"/>
        <end position="159"/>
    </location>
</feature>
<sequence>MTTTTTNTLEGNALEGLIRDWDAQQAAYITHREQRFEIMLDVIARTCASSDAFWADGTGMTVLDLACGPGSLSQRVLDRFPGARVIGIDYDPVLLAIAGSWLGQRHGSRFTPVDADLAAPGWSARLPEGPVHVAVSSTALHWLEPAQLVAVYGALGGLLPADGVFMNADHLRYDPRSQPFLTGAAAADDERTQRDAHSRGVRTWDEWWSDAVAHDAFGRHHAERERRFADRPPTPHAPLELHLQALSTAGFAETGVIWRYYDDVVVFARR</sequence>
<name>A0ABX8C9W3_9ACTN</name>
<dbReference type="SUPFAM" id="SSF53335">
    <property type="entry name" value="S-adenosyl-L-methionine-dependent methyltransferases"/>
    <property type="match status" value="1"/>
</dbReference>
<dbReference type="InterPro" id="IPR029063">
    <property type="entry name" value="SAM-dependent_MTases_sf"/>
</dbReference>
<dbReference type="GO" id="GO:0008168">
    <property type="term" value="F:methyltransferase activity"/>
    <property type="evidence" value="ECO:0007669"/>
    <property type="project" value="UniProtKB-KW"/>
</dbReference>
<dbReference type="Proteomes" id="UP000678016">
    <property type="component" value="Chromosome"/>
</dbReference>
<reference evidence="3" key="1">
    <citation type="submission" date="2021-05" db="EMBL/GenBank/DDBJ databases">
        <title>Direct Submission.</title>
        <authorList>
            <person name="Li K."/>
            <person name="Gao J."/>
        </authorList>
    </citation>
    <scope>NUCLEOTIDE SEQUENCE [LARGE SCALE GENOMIC DNA]</scope>
    <source>
        <strain evidence="3">HDS12</strain>
    </source>
</reference>